<gene>
    <name evidence="2" type="ORF">RK55_015100</name>
</gene>
<name>A0A1J6Y549_SALHO</name>
<protein>
    <submittedName>
        <fullName evidence="2">Uncharacterized protein</fullName>
    </submittedName>
</protein>
<evidence type="ECO:0000313" key="3">
    <source>
        <dbReference type="Proteomes" id="UP000236163"/>
    </source>
</evidence>
<sequence length="105" mass="11942">MLVVKLAEGLVSTCTKHQVFRIHLQGSEPEITGDTMEKVNEIEAVKLILKSIFPVCFKLLCIFIVMYVSKNILPIYIHNQIVIDIVSFLLMAIVGFFLFKKRKSG</sequence>
<feature type="transmembrane region" description="Helical" evidence="1">
    <location>
        <begin position="47"/>
        <end position="69"/>
    </location>
</feature>
<reference evidence="3" key="1">
    <citation type="submission" date="2017-12" db="EMBL/GenBank/DDBJ databases">
        <title>FDA dAtabase for Regulatory Grade micrObial Sequences (FDA-ARGOS): Supporting development and validation of Infectious Disease Dx tests.</title>
        <authorList>
            <person name="Sichtig H."/>
            <person name="Tallon L."/>
            <person name="Sadzewicz L."/>
            <person name="Sengamalay N."/>
            <person name="Nagaraj S."/>
            <person name="Vavikolanu K."/>
            <person name="Aluvathingal J."/>
            <person name="Nadendla S."/>
            <person name="Pirone D.C."/>
            <person name="Hoffman M."/>
            <person name="Muruvanda T."/>
            <person name="Allard M."/>
            <person name="Evans P."/>
        </authorList>
    </citation>
    <scope>NUCLEOTIDE SEQUENCE [LARGE SCALE GENOMIC DNA]</scope>
    <source>
        <strain evidence="3">FDAARGOS_55</strain>
    </source>
</reference>
<dbReference type="EMBL" id="JWSP02000004">
    <property type="protein sequence ID" value="PNO34380.1"/>
    <property type="molecule type" value="Genomic_DNA"/>
</dbReference>
<keyword evidence="1" id="KW-1133">Transmembrane helix</keyword>
<keyword evidence="1" id="KW-0812">Transmembrane</keyword>
<evidence type="ECO:0000313" key="2">
    <source>
        <dbReference type="EMBL" id="PNO34380.1"/>
    </source>
</evidence>
<feature type="transmembrane region" description="Helical" evidence="1">
    <location>
        <begin position="81"/>
        <end position="99"/>
    </location>
</feature>
<keyword evidence="1" id="KW-0472">Membrane</keyword>
<dbReference type="AlphaFoldDB" id="A0A1J6Y549"/>
<accession>A0A1J6Y549</accession>
<comment type="caution">
    <text evidence="2">The sequence shown here is derived from an EMBL/GenBank/DDBJ whole genome shotgun (WGS) entry which is preliminary data.</text>
</comment>
<organism evidence="2 3">
    <name type="scientific">Salmonella enterica subsp. houtenae serovar 50:g,z51:-</name>
    <dbReference type="NCBI Taxonomy" id="1173947"/>
    <lineage>
        <taxon>Bacteria</taxon>
        <taxon>Pseudomonadati</taxon>
        <taxon>Pseudomonadota</taxon>
        <taxon>Gammaproteobacteria</taxon>
        <taxon>Enterobacterales</taxon>
        <taxon>Enterobacteriaceae</taxon>
        <taxon>Salmonella</taxon>
    </lineage>
</organism>
<proteinExistence type="predicted"/>
<evidence type="ECO:0000256" key="1">
    <source>
        <dbReference type="SAM" id="Phobius"/>
    </source>
</evidence>
<dbReference type="Proteomes" id="UP000236163">
    <property type="component" value="Unassembled WGS sequence"/>
</dbReference>